<dbReference type="InterPro" id="IPR039248">
    <property type="entry name" value="Ptase_RsbX"/>
</dbReference>
<dbReference type="EMBL" id="WWCT01000012">
    <property type="protein sequence ID" value="MYN27913.1"/>
    <property type="molecule type" value="Genomic_DNA"/>
</dbReference>
<organism evidence="2 3">
    <name type="scientific">Duganella levis</name>
    <dbReference type="NCBI Taxonomy" id="2692169"/>
    <lineage>
        <taxon>Bacteria</taxon>
        <taxon>Pseudomonadati</taxon>
        <taxon>Pseudomonadota</taxon>
        <taxon>Betaproteobacteria</taxon>
        <taxon>Burkholderiales</taxon>
        <taxon>Oxalobacteraceae</taxon>
        <taxon>Telluria group</taxon>
        <taxon>Duganella</taxon>
    </lineage>
</organism>
<evidence type="ECO:0000313" key="3">
    <source>
        <dbReference type="Proteomes" id="UP000642144"/>
    </source>
</evidence>
<dbReference type="InterPro" id="IPR036457">
    <property type="entry name" value="PPM-type-like_dom_sf"/>
</dbReference>
<dbReference type="InterPro" id="IPR036890">
    <property type="entry name" value="HATPase_C_sf"/>
</dbReference>
<dbReference type="Proteomes" id="UP000642144">
    <property type="component" value="Unassembled WGS sequence"/>
</dbReference>
<dbReference type="SMART" id="SM00331">
    <property type="entry name" value="PP2C_SIG"/>
    <property type="match status" value="1"/>
</dbReference>
<dbReference type="InterPro" id="IPR003594">
    <property type="entry name" value="HATPase_dom"/>
</dbReference>
<protein>
    <submittedName>
        <fullName evidence="2">SpoIIE family protein phosphatase</fullName>
    </submittedName>
</protein>
<feature type="domain" description="PPM-type phosphatase" evidence="1">
    <location>
        <begin position="148"/>
        <end position="337"/>
    </location>
</feature>
<proteinExistence type="predicted"/>
<sequence>MENLSSSLAPAEWITISHASDVGAARRSGQTLAEQLGMGETRAGQLAIIITEAASNIIKHAGEGRLRVTMAVHGGQRCIEVLALDNGPGIGNLAQAMLDGVSSTGTAGTGLGAMRRLADQLDVYAPLGKGTALFARLWVDAAAAAQPVHCGGVCLPLAGETACGDAWAVAQQHGRLVLLMADGLGHGVEAAKASTAAVKVLQADSGQAPQRLMEECHQALRPTRGAALAIAELDLAQQQLRFAGVGNIGASIIDDGARRQLMSHNGIVGHNMRKVNELVFACPAGALVVLASDGITTQWDLAAYPGLATREPALIAGVLLRDHSRGRDDASVLVVRTLENV</sequence>
<dbReference type="Gene3D" id="3.30.565.10">
    <property type="entry name" value="Histidine kinase-like ATPase, C-terminal domain"/>
    <property type="match status" value="1"/>
</dbReference>
<evidence type="ECO:0000259" key="1">
    <source>
        <dbReference type="SMART" id="SM00331"/>
    </source>
</evidence>
<dbReference type="RefSeq" id="WP_161055785.1">
    <property type="nucleotide sequence ID" value="NZ_WWCT01000012.1"/>
</dbReference>
<dbReference type="Pfam" id="PF13581">
    <property type="entry name" value="HATPase_c_2"/>
    <property type="match status" value="1"/>
</dbReference>
<dbReference type="InterPro" id="IPR001932">
    <property type="entry name" value="PPM-type_phosphatase-like_dom"/>
</dbReference>
<dbReference type="PANTHER" id="PTHR35801">
    <property type="entry name" value="PHOSPHOSERINE PHOSPHATASE RSBX"/>
    <property type="match status" value="1"/>
</dbReference>
<gene>
    <name evidence="2" type="ORF">GTP69_15995</name>
</gene>
<keyword evidence="3" id="KW-1185">Reference proteome</keyword>
<name>A0ABW9W2A5_9BURK</name>
<evidence type="ECO:0000313" key="2">
    <source>
        <dbReference type="EMBL" id="MYN27913.1"/>
    </source>
</evidence>
<dbReference type="Pfam" id="PF07228">
    <property type="entry name" value="SpoIIE"/>
    <property type="match status" value="1"/>
</dbReference>
<reference evidence="2 3" key="1">
    <citation type="submission" date="2019-12" db="EMBL/GenBank/DDBJ databases">
        <title>Novel species isolated from a subtropical stream in China.</title>
        <authorList>
            <person name="Lu H."/>
        </authorList>
    </citation>
    <scope>NUCLEOTIDE SEQUENCE [LARGE SCALE GENOMIC DNA]</scope>
    <source>
        <strain evidence="2 3">CY42W</strain>
    </source>
</reference>
<dbReference type="PANTHER" id="PTHR35801:SF1">
    <property type="entry name" value="PHOSPHOSERINE PHOSPHATASE RSBX"/>
    <property type="match status" value="1"/>
</dbReference>
<comment type="caution">
    <text evidence="2">The sequence shown here is derived from an EMBL/GenBank/DDBJ whole genome shotgun (WGS) entry which is preliminary data.</text>
</comment>
<dbReference type="SUPFAM" id="SSF55874">
    <property type="entry name" value="ATPase domain of HSP90 chaperone/DNA topoisomerase II/histidine kinase"/>
    <property type="match status" value="1"/>
</dbReference>
<accession>A0ABW9W2A5</accession>
<dbReference type="CDD" id="cd16934">
    <property type="entry name" value="HATPase_RsbT-like"/>
    <property type="match status" value="1"/>
</dbReference>
<dbReference type="Gene3D" id="3.60.40.10">
    <property type="entry name" value="PPM-type phosphatase domain"/>
    <property type="match status" value="1"/>
</dbReference>
<dbReference type="SUPFAM" id="SSF81606">
    <property type="entry name" value="PP2C-like"/>
    <property type="match status" value="1"/>
</dbReference>